<evidence type="ECO:0000313" key="3">
    <source>
        <dbReference type="Proteomes" id="UP000789831"/>
    </source>
</evidence>
<comment type="caution">
    <text evidence="2">The sequence shown here is derived from an EMBL/GenBank/DDBJ whole genome shotgun (WGS) entry which is preliminary data.</text>
</comment>
<proteinExistence type="predicted"/>
<accession>A0A9N8VTE9</accession>
<protein>
    <submittedName>
        <fullName evidence="2">2383_t:CDS:1</fullName>
    </submittedName>
</protein>
<keyword evidence="1" id="KW-0732">Signal</keyword>
<feature type="chain" id="PRO_5040421972" evidence="1">
    <location>
        <begin position="24"/>
        <end position="66"/>
    </location>
</feature>
<evidence type="ECO:0000313" key="2">
    <source>
        <dbReference type="EMBL" id="CAG8460354.1"/>
    </source>
</evidence>
<evidence type="ECO:0000256" key="1">
    <source>
        <dbReference type="SAM" id="SignalP"/>
    </source>
</evidence>
<sequence>MKTTSLRIFALLLFVFSTTNVHSVVLPRHASVLCARNTVCVNTPSGAEYVLRGRAGMYKNPNYGGG</sequence>
<dbReference type="EMBL" id="CAJVPL010000177">
    <property type="protein sequence ID" value="CAG8460354.1"/>
    <property type="molecule type" value="Genomic_DNA"/>
</dbReference>
<feature type="signal peptide" evidence="1">
    <location>
        <begin position="1"/>
        <end position="23"/>
    </location>
</feature>
<dbReference type="Proteomes" id="UP000789831">
    <property type="component" value="Unassembled WGS sequence"/>
</dbReference>
<keyword evidence="3" id="KW-1185">Reference proteome</keyword>
<reference evidence="2" key="1">
    <citation type="submission" date="2021-06" db="EMBL/GenBank/DDBJ databases">
        <authorList>
            <person name="Kallberg Y."/>
            <person name="Tangrot J."/>
            <person name="Rosling A."/>
        </authorList>
    </citation>
    <scope>NUCLEOTIDE SEQUENCE</scope>
    <source>
        <strain evidence="2">MT106</strain>
    </source>
</reference>
<name>A0A9N8VTE9_9GLOM</name>
<organism evidence="2 3">
    <name type="scientific">Ambispora gerdemannii</name>
    <dbReference type="NCBI Taxonomy" id="144530"/>
    <lineage>
        <taxon>Eukaryota</taxon>
        <taxon>Fungi</taxon>
        <taxon>Fungi incertae sedis</taxon>
        <taxon>Mucoromycota</taxon>
        <taxon>Glomeromycotina</taxon>
        <taxon>Glomeromycetes</taxon>
        <taxon>Archaeosporales</taxon>
        <taxon>Ambisporaceae</taxon>
        <taxon>Ambispora</taxon>
    </lineage>
</organism>
<gene>
    <name evidence="2" type="ORF">AGERDE_LOCUS2218</name>
</gene>
<dbReference type="AlphaFoldDB" id="A0A9N8VTE9"/>